<dbReference type="SMART" id="SM00559">
    <property type="entry name" value="Ku78"/>
    <property type="match status" value="1"/>
</dbReference>
<keyword evidence="3" id="KW-0234">DNA repair</keyword>
<dbReference type="InterPro" id="IPR016194">
    <property type="entry name" value="SPOC-like_C_dom_sf"/>
</dbReference>
<comment type="caution">
    <text evidence="6">The sequence shown here is derived from an EMBL/GenBank/DDBJ whole genome shotgun (WGS) entry which is preliminary data.</text>
</comment>
<proteinExistence type="inferred from homology"/>
<dbReference type="InterPro" id="IPR006164">
    <property type="entry name" value="DNA_bd_Ku70/Ku80"/>
</dbReference>
<feature type="compositionally biased region" description="Basic residues" evidence="4">
    <location>
        <begin position="308"/>
        <end position="329"/>
    </location>
</feature>
<dbReference type="Proteomes" id="UP000676325">
    <property type="component" value="Unassembled WGS sequence"/>
</dbReference>
<dbReference type="EMBL" id="JAGSOH010000002">
    <property type="protein sequence ID" value="MBR7824986.1"/>
    <property type="molecule type" value="Genomic_DNA"/>
</dbReference>
<comment type="similarity">
    <text evidence="3">Belongs to the prokaryotic Ku family.</text>
</comment>
<comment type="subunit">
    <text evidence="3">Homodimer. Interacts with LigD.</text>
</comment>
<dbReference type="SUPFAM" id="SSF100939">
    <property type="entry name" value="SPOC domain-like"/>
    <property type="match status" value="1"/>
</dbReference>
<dbReference type="HAMAP" id="MF_01875">
    <property type="entry name" value="Prokaryotic_Ku"/>
    <property type="match status" value="1"/>
</dbReference>
<dbReference type="GO" id="GO:0006303">
    <property type="term" value="P:double-strand break repair via nonhomologous end joining"/>
    <property type="evidence" value="ECO:0007669"/>
    <property type="project" value="UniProtKB-UniRule"/>
</dbReference>
<evidence type="ECO:0000256" key="2">
    <source>
        <dbReference type="ARBA" id="ARBA00023172"/>
    </source>
</evidence>
<keyword evidence="7" id="KW-1185">Reference proteome</keyword>
<comment type="function">
    <text evidence="3">With LigD forms a non-homologous end joining (NHEJ) DNA repair enzyme, which repairs dsDNA breaks with reduced fidelity. Binds linear dsDNA with 5'- and 3'- overhangs but not closed circular dsDNA nor ssDNA. Recruits and stimulates the ligase activity of LigD.</text>
</comment>
<gene>
    <name evidence="3" type="primary">ku</name>
    <name evidence="6" type="ORF">KDK95_01620</name>
</gene>
<dbReference type="AlphaFoldDB" id="A0A941E4J1"/>
<evidence type="ECO:0000256" key="4">
    <source>
        <dbReference type="SAM" id="MobiDB-lite"/>
    </source>
</evidence>
<feature type="region of interest" description="Disordered" evidence="4">
    <location>
        <begin position="221"/>
        <end position="329"/>
    </location>
</feature>
<dbReference type="NCBIfam" id="TIGR02772">
    <property type="entry name" value="Ku_bact"/>
    <property type="match status" value="1"/>
</dbReference>
<reference evidence="6" key="1">
    <citation type="submission" date="2021-04" db="EMBL/GenBank/DDBJ databases">
        <title>Genome based classification of Actinospica acidithermotolerans sp. nov., an actinobacterium isolated from an Indonesian hot spring.</title>
        <authorList>
            <person name="Kusuma A.B."/>
            <person name="Putra K.E."/>
            <person name="Nafisah S."/>
            <person name="Loh J."/>
            <person name="Nouioui I."/>
            <person name="Goodfellow M."/>
        </authorList>
    </citation>
    <scope>NUCLEOTIDE SEQUENCE</scope>
    <source>
        <strain evidence="6">MGRD01-02</strain>
    </source>
</reference>
<evidence type="ECO:0000313" key="7">
    <source>
        <dbReference type="Proteomes" id="UP000676325"/>
    </source>
</evidence>
<evidence type="ECO:0000256" key="1">
    <source>
        <dbReference type="ARBA" id="ARBA00023125"/>
    </source>
</evidence>
<dbReference type="GO" id="GO:0006310">
    <property type="term" value="P:DNA recombination"/>
    <property type="evidence" value="ECO:0007669"/>
    <property type="project" value="UniProtKB-KW"/>
</dbReference>
<keyword evidence="1 3" id="KW-0238">DNA-binding</keyword>
<organism evidence="6 7">
    <name type="scientific">Actinospica acidithermotolerans</name>
    <dbReference type="NCBI Taxonomy" id="2828514"/>
    <lineage>
        <taxon>Bacteria</taxon>
        <taxon>Bacillati</taxon>
        <taxon>Actinomycetota</taxon>
        <taxon>Actinomycetes</taxon>
        <taxon>Catenulisporales</taxon>
        <taxon>Actinospicaceae</taxon>
        <taxon>Actinospica</taxon>
    </lineage>
</organism>
<feature type="domain" description="Ku" evidence="5">
    <location>
        <begin position="53"/>
        <end position="182"/>
    </location>
</feature>
<dbReference type="PANTHER" id="PTHR41251:SF1">
    <property type="entry name" value="NON-HOMOLOGOUS END JOINING PROTEIN KU"/>
    <property type="match status" value="1"/>
</dbReference>
<sequence length="329" mass="35861">MRASWSGSIAINLFSVPVQLYKATEPHEGPKTYQVHEKDGGRIRYKRFCELEESEVPYDEITKGVEVDEDEQVILTKADLENLPVPSLHVIDVQGFVDAGTFDPMQFDQAYFVGLGKRAPDKPYVLLREAMRESGKVAVAKVTLSTKESLAVVRVVDDLLMLHTMLWPDEVRQADLRTPSATVHANELRMAQSLLDEVTKGFSIEDLHDEYREAMQELIDAKQHGTKPTAPAKPTEDSNVIDITEILNRAIESERARKTGTSGGSGDSGEAAESAPAAKKAAAKTASPRKTAASKQTAAKKAAPAKKTAAKKTAAKKTTKKSTTSRKAG</sequence>
<dbReference type="GO" id="GO:0003690">
    <property type="term" value="F:double-stranded DNA binding"/>
    <property type="evidence" value="ECO:0007669"/>
    <property type="project" value="UniProtKB-UniRule"/>
</dbReference>
<dbReference type="Gene3D" id="2.40.290.10">
    <property type="match status" value="1"/>
</dbReference>
<feature type="compositionally biased region" description="Low complexity" evidence="4">
    <location>
        <begin position="268"/>
        <end position="307"/>
    </location>
</feature>
<dbReference type="PIRSF" id="PIRSF006493">
    <property type="entry name" value="Prok_Ku"/>
    <property type="match status" value="1"/>
</dbReference>
<accession>A0A941E4J1</accession>
<protein>
    <recommendedName>
        <fullName evidence="3">Non-homologous end joining protein Ku</fullName>
    </recommendedName>
</protein>
<dbReference type="InterPro" id="IPR009187">
    <property type="entry name" value="Prok_Ku"/>
</dbReference>
<name>A0A941E4J1_9ACTN</name>
<evidence type="ECO:0000313" key="6">
    <source>
        <dbReference type="EMBL" id="MBR7824986.1"/>
    </source>
</evidence>
<evidence type="ECO:0000256" key="3">
    <source>
        <dbReference type="HAMAP-Rule" id="MF_01875"/>
    </source>
</evidence>
<evidence type="ECO:0000259" key="5">
    <source>
        <dbReference type="SMART" id="SM00559"/>
    </source>
</evidence>
<keyword evidence="3" id="KW-0227">DNA damage</keyword>
<dbReference type="RefSeq" id="WP_212516135.1">
    <property type="nucleotide sequence ID" value="NZ_JAGSOH010000002.1"/>
</dbReference>
<dbReference type="PANTHER" id="PTHR41251">
    <property type="entry name" value="NON-HOMOLOGOUS END JOINING PROTEIN KU"/>
    <property type="match status" value="1"/>
</dbReference>
<keyword evidence="2 3" id="KW-0233">DNA recombination</keyword>
<dbReference type="Pfam" id="PF02735">
    <property type="entry name" value="Ku"/>
    <property type="match status" value="1"/>
</dbReference>